<dbReference type="EMBL" id="CP049933">
    <property type="protein sequence ID" value="QIM18605.1"/>
    <property type="molecule type" value="Genomic_DNA"/>
</dbReference>
<evidence type="ECO:0000313" key="4">
    <source>
        <dbReference type="Proteomes" id="UP000503441"/>
    </source>
</evidence>
<evidence type="ECO:0000256" key="1">
    <source>
        <dbReference type="HAMAP-Rule" id="MF_00771"/>
    </source>
</evidence>
<dbReference type="Pfam" id="PF01878">
    <property type="entry name" value="EVE"/>
    <property type="match status" value="1"/>
</dbReference>
<name>A0ABX6K0N7_9MICO</name>
<dbReference type="Proteomes" id="UP000503441">
    <property type="component" value="Chromosome"/>
</dbReference>
<gene>
    <name evidence="3" type="ORF">G7066_08190</name>
</gene>
<evidence type="ECO:0000313" key="3">
    <source>
        <dbReference type="EMBL" id="QIM18605.1"/>
    </source>
</evidence>
<accession>A0ABX6K0N7</accession>
<evidence type="ECO:0000259" key="2">
    <source>
        <dbReference type="Pfam" id="PF01878"/>
    </source>
</evidence>
<reference evidence="3 4" key="1">
    <citation type="submission" date="2020-03" db="EMBL/GenBank/DDBJ databases">
        <title>Leucobacter sp. nov., isolated from beetles.</title>
        <authorList>
            <person name="Hyun D.-W."/>
            <person name="Bae J.-W."/>
        </authorList>
    </citation>
    <scope>NUCLEOTIDE SEQUENCE [LARGE SCALE GENOMIC DNA]</scope>
    <source>
        <strain evidence="3 4">HDW9A</strain>
    </source>
</reference>
<dbReference type="NCBIfam" id="NF002616">
    <property type="entry name" value="PRK02268.1-2"/>
    <property type="match status" value="1"/>
</dbReference>
<protein>
    <recommendedName>
        <fullName evidence="1">UPF0310 protein G7066_08190</fullName>
    </recommendedName>
</protein>
<dbReference type="RefSeq" id="WP_166330352.1">
    <property type="nucleotide sequence ID" value="NZ_CP049933.1"/>
</dbReference>
<keyword evidence="4" id="KW-1185">Reference proteome</keyword>
<dbReference type="InterPro" id="IPR015947">
    <property type="entry name" value="PUA-like_sf"/>
</dbReference>
<dbReference type="InterPro" id="IPR022996">
    <property type="entry name" value="UPF0310"/>
</dbReference>
<sequence length="136" mass="15482">MTRGWLGVVSAAHVRRGIELGVAQINHGKRAPLARMRAGDTLIYYSPTEQRGDHTPYRHFTAIGSFPDDDIWQSDEGSFRPFRRRIDYLPGTPAPLDELRARLHLTQEPNWGYQLRYGLLPLDTHDVQTITEAMGV</sequence>
<feature type="domain" description="EVE" evidence="2">
    <location>
        <begin position="5"/>
        <end position="132"/>
    </location>
</feature>
<dbReference type="HAMAP" id="MF_00771">
    <property type="entry name" value="UPF0310"/>
    <property type="match status" value="1"/>
</dbReference>
<dbReference type="SUPFAM" id="SSF88697">
    <property type="entry name" value="PUA domain-like"/>
    <property type="match status" value="1"/>
</dbReference>
<proteinExistence type="inferred from homology"/>
<dbReference type="InterPro" id="IPR002740">
    <property type="entry name" value="EVE_domain"/>
</dbReference>
<dbReference type="Gene3D" id="3.10.590.10">
    <property type="entry name" value="ph1033 like domains"/>
    <property type="match status" value="1"/>
</dbReference>
<dbReference type="CDD" id="cd21132">
    <property type="entry name" value="EVE-like"/>
    <property type="match status" value="1"/>
</dbReference>
<comment type="similarity">
    <text evidence="1">Belongs to the UPF0310 family.</text>
</comment>
<organism evidence="3 4">
    <name type="scientific">Leucobacter coleopterorum</name>
    <dbReference type="NCBI Taxonomy" id="2714933"/>
    <lineage>
        <taxon>Bacteria</taxon>
        <taxon>Bacillati</taxon>
        <taxon>Actinomycetota</taxon>
        <taxon>Actinomycetes</taxon>
        <taxon>Micrococcales</taxon>
        <taxon>Microbacteriaceae</taxon>
        <taxon>Leucobacter</taxon>
    </lineage>
</organism>